<dbReference type="InterPro" id="IPR028263">
    <property type="entry name" value="FliG_N"/>
</dbReference>
<dbReference type="Proteomes" id="UP000051576">
    <property type="component" value="Unassembled WGS sequence"/>
</dbReference>
<evidence type="ECO:0000313" key="15">
    <source>
        <dbReference type="Proteomes" id="UP000051576"/>
    </source>
</evidence>
<evidence type="ECO:0000256" key="9">
    <source>
        <dbReference type="ARBA" id="ARBA00023143"/>
    </source>
</evidence>
<keyword evidence="9" id="KW-0975">Bacterial flagellum</keyword>
<evidence type="ECO:0000256" key="6">
    <source>
        <dbReference type="ARBA" id="ARBA00022500"/>
    </source>
</evidence>
<evidence type="ECO:0000313" key="14">
    <source>
        <dbReference type="EMBL" id="KRM84010.1"/>
    </source>
</evidence>
<dbReference type="AlphaFoldDB" id="A0A0A7RIR6"/>
<dbReference type="EMBL" id="AYYX01000101">
    <property type="protein sequence ID" value="KRM84010.1"/>
    <property type="molecule type" value="Genomic_DNA"/>
</dbReference>
<keyword evidence="5" id="KW-1003">Cell membrane</keyword>
<dbReference type="NCBIfam" id="TIGR00207">
    <property type="entry name" value="fliG"/>
    <property type="match status" value="1"/>
</dbReference>
<evidence type="ECO:0000256" key="2">
    <source>
        <dbReference type="ARBA" id="ARBA00004413"/>
    </source>
</evidence>
<protein>
    <recommendedName>
        <fullName evidence="4">Flagellar motor switch protein FliG</fullName>
    </recommendedName>
</protein>
<keyword evidence="8" id="KW-0472">Membrane</keyword>
<keyword evidence="13" id="KW-0966">Cell projection</keyword>
<keyword evidence="13" id="KW-0282">Flagellum</keyword>
<dbReference type="GO" id="GO:0071973">
    <property type="term" value="P:bacterial-type flagellum-dependent cell motility"/>
    <property type="evidence" value="ECO:0007669"/>
    <property type="project" value="InterPro"/>
</dbReference>
<dbReference type="GO" id="GO:0005886">
    <property type="term" value="C:plasma membrane"/>
    <property type="evidence" value="ECO:0007669"/>
    <property type="project" value="UniProtKB-SubCell"/>
</dbReference>
<dbReference type="GO" id="GO:0009425">
    <property type="term" value="C:bacterial-type flagellum basal body"/>
    <property type="evidence" value="ECO:0007669"/>
    <property type="project" value="UniProtKB-SubCell"/>
</dbReference>
<sequence>MDGIKKAAILLISLGSEASSKVMKLLPDSVIQKVSYEIANIESVDAEQRTKILDELVNTADARKYVLEGGIEYAKELLRQALGPQKAKEVLDFLKQVQLKERPFDIVRRADVHQLVNLLRDEHPQTVALIFCYLQPGKAAEVLSHFSPQKQADIIERIGTISSTSPTVVKQVERVIESKFSNYVEKNSENIGGVKTLVDILNSVSRSNEKHILEDLEKRQPKLAAKVKASLFTFEDIISLQPRDVQKVLREVPNDVLVLALKGAEDSIKEFIFANMSTRAVDNIKEEIEFLGPTRLSNVEEAQQKVVETIRRLDDAGEIIIQRGGQDEVVE</sequence>
<comment type="similarity">
    <text evidence="3">Belongs to the FliG family.</text>
</comment>
<evidence type="ECO:0000256" key="3">
    <source>
        <dbReference type="ARBA" id="ARBA00010299"/>
    </source>
</evidence>
<evidence type="ECO:0000313" key="13">
    <source>
        <dbReference type="EMBL" id="AJA34504.1"/>
    </source>
</evidence>
<dbReference type="RefSeq" id="WP_010580553.1">
    <property type="nucleotide sequence ID" value="NZ_AHYZ01000084.1"/>
</dbReference>
<dbReference type="PIRSF" id="PIRSF003161">
    <property type="entry name" value="FliG"/>
    <property type="match status" value="1"/>
</dbReference>
<dbReference type="Pfam" id="PF14841">
    <property type="entry name" value="FliG_M"/>
    <property type="match status" value="1"/>
</dbReference>
<keyword evidence="13" id="KW-0969">Cilium</keyword>
<dbReference type="eggNOG" id="COG1536">
    <property type="taxonomic scope" value="Bacteria"/>
</dbReference>
<keyword evidence="7" id="KW-0283">Flagellar rotation</keyword>
<dbReference type="Pfam" id="PF14842">
    <property type="entry name" value="FliG_N"/>
    <property type="match status" value="1"/>
</dbReference>
<evidence type="ECO:0000256" key="4">
    <source>
        <dbReference type="ARBA" id="ARBA00021870"/>
    </source>
</evidence>
<dbReference type="STRING" id="1133569.FD21_GL000146"/>
<dbReference type="OrthoDB" id="9780302at2"/>
<dbReference type="InterPro" id="IPR032779">
    <property type="entry name" value="FliG_M"/>
</dbReference>
<evidence type="ECO:0000256" key="7">
    <source>
        <dbReference type="ARBA" id="ARBA00022779"/>
    </source>
</evidence>
<evidence type="ECO:0000259" key="10">
    <source>
        <dbReference type="Pfam" id="PF01706"/>
    </source>
</evidence>
<keyword evidence="6" id="KW-0145">Chemotaxis</keyword>
<feature type="domain" description="Flagellar motor switch protein FliG N-terminal" evidence="12">
    <location>
        <begin position="1"/>
        <end position="103"/>
    </location>
</feature>
<dbReference type="InterPro" id="IPR023087">
    <property type="entry name" value="Flg_Motor_Flig_C"/>
</dbReference>
<gene>
    <name evidence="13" type="primary">fliG</name>
    <name evidence="14" type="ORF">FD21_GL000146</name>
</gene>
<dbReference type="PATRIC" id="fig|1133569.4.peg.148"/>
<dbReference type="GO" id="GO:0003774">
    <property type="term" value="F:cytoskeletal motor activity"/>
    <property type="evidence" value="ECO:0007669"/>
    <property type="project" value="InterPro"/>
</dbReference>
<dbReference type="InterPro" id="IPR011002">
    <property type="entry name" value="FliG_a-hlx"/>
</dbReference>
<evidence type="ECO:0000259" key="12">
    <source>
        <dbReference type="Pfam" id="PF14842"/>
    </source>
</evidence>
<name>A0A0A7RIR6_9LACO</name>
<keyword evidence="15" id="KW-1185">Reference proteome</keyword>
<dbReference type="PANTHER" id="PTHR30534:SF0">
    <property type="entry name" value="FLAGELLAR MOTOR SWITCH PROTEIN FLIG"/>
    <property type="match status" value="1"/>
</dbReference>
<dbReference type="SUPFAM" id="SSF48029">
    <property type="entry name" value="FliG"/>
    <property type="match status" value="2"/>
</dbReference>
<organism evidence="13">
    <name type="scientific">Liquorilactobacillus vini DSM 20605</name>
    <dbReference type="NCBI Taxonomy" id="1133569"/>
    <lineage>
        <taxon>Bacteria</taxon>
        <taxon>Bacillati</taxon>
        <taxon>Bacillota</taxon>
        <taxon>Bacilli</taxon>
        <taxon>Lactobacillales</taxon>
        <taxon>Lactobacillaceae</taxon>
        <taxon>Liquorilactobacillus</taxon>
    </lineage>
</organism>
<dbReference type="GO" id="GO:0006935">
    <property type="term" value="P:chemotaxis"/>
    <property type="evidence" value="ECO:0007669"/>
    <property type="project" value="UniProtKB-KW"/>
</dbReference>
<feature type="domain" description="Flagellar motor switch protein FliG C-terminal" evidence="10">
    <location>
        <begin position="214"/>
        <end position="321"/>
    </location>
</feature>
<dbReference type="Gene3D" id="1.10.220.30">
    <property type="match status" value="3"/>
</dbReference>
<evidence type="ECO:0000256" key="8">
    <source>
        <dbReference type="ARBA" id="ARBA00023136"/>
    </source>
</evidence>
<comment type="subcellular location">
    <subcellularLocation>
        <location evidence="1">Bacterial flagellum basal body</location>
    </subcellularLocation>
    <subcellularLocation>
        <location evidence="2">Cell membrane</location>
        <topology evidence="2">Peripheral membrane protein</topology>
        <orientation evidence="2">Cytoplasmic side</orientation>
    </subcellularLocation>
</comment>
<dbReference type="PRINTS" id="PR00954">
    <property type="entry name" value="FLGMOTORFLIG"/>
</dbReference>
<evidence type="ECO:0000256" key="5">
    <source>
        <dbReference type="ARBA" id="ARBA00022475"/>
    </source>
</evidence>
<evidence type="ECO:0000259" key="11">
    <source>
        <dbReference type="Pfam" id="PF14841"/>
    </source>
</evidence>
<dbReference type="Pfam" id="PF01706">
    <property type="entry name" value="FliG_C"/>
    <property type="match status" value="1"/>
</dbReference>
<feature type="domain" description="Flagellar motor switch protein FliG middle" evidence="11">
    <location>
        <begin position="113"/>
        <end position="185"/>
    </location>
</feature>
<reference evidence="14 15" key="2">
    <citation type="journal article" date="2015" name="Genome Announc.">
        <title>Expanding the biotechnology potential of lactobacilli through comparative genomics of 213 strains and associated genera.</title>
        <authorList>
            <person name="Sun Z."/>
            <person name="Harris H.M."/>
            <person name="McCann A."/>
            <person name="Guo C."/>
            <person name="Argimon S."/>
            <person name="Zhang W."/>
            <person name="Yang X."/>
            <person name="Jeffery I.B."/>
            <person name="Cooney J.C."/>
            <person name="Kagawa T.F."/>
            <person name="Liu W."/>
            <person name="Song Y."/>
            <person name="Salvetti E."/>
            <person name="Wrobel A."/>
            <person name="Rasinkangas P."/>
            <person name="Parkhill J."/>
            <person name="Rea M.C."/>
            <person name="O'Sullivan O."/>
            <person name="Ritari J."/>
            <person name="Douillard F.P."/>
            <person name="Paul Ross R."/>
            <person name="Yang R."/>
            <person name="Briner A.E."/>
            <person name="Felis G.E."/>
            <person name="de Vos W.M."/>
            <person name="Barrangou R."/>
            <person name="Klaenhammer T.R."/>
            <person name="Caufield P.W."/>
            <person name="Cui Y."/>
            <person name="Zhang H."/>
            <person name="O'Toole P.W."/>
        </authorList>
    </citation>
    <scope>NUCLEOTIDE SEQUENCE [LARGE SCALE GENOMIC DNA]</scope>
    <source>
        <strain evidence="14 15">DSM 20605</strain>
    </source>
</reference>
<accession>A0A0A7RIR6</accession>
<proteinExistence type="inferred from homology"/>
<dbReference type="PANTHER" id="PTHR30534">
    <property type="entry name" value="FLAGELLAR MOTOR SWITCH PROTEIN FLIG"/>
    <property type="match status" value="1"/>
</dbReference>
<dbReference type="EMBL" id="KM886873">
    <property type="protein sequence ID" value="AJA34504.1"/>
    <property type="molecule type" value="Genomic_DNA"/>
</dbReference>
<dbReference type="InterPro" id="IPR000090">
    <property type="entry name" value="Flg_Motor_Flig"/>
</dbReference>
<reference evidence="13" key="1">
    <citation type="journal article" date="2014" name="Appl. Environ. Microbiol.">
        <title>Detection and genomic characterization of motility in Lactobacillus curvatus: confirmation of motility in a species outside the Lactobacillus salivarius clade.</title>
        <authorList>
            <person name="Cousin F.J."/>
            <person name="Lynch S.M."/>
            <person name="Harris H.M."/>
            <person name="McCann A."/>
            <person name="Lynch D.B."/>
            <person name="Neville B.A."/>
            <person name="Irisawa T."/>
            <person name="Okada S."/>
            <person name="Endo A."/>
            <person name="O'Toole P.W."/>
        </authorList>
    </citation>
    <scope>NUCLEOTIDE SEQUENCE</scope>
    <source>
        <strain evidence="13">DSM 20605</strain>
    </source>
</reference>
<evidence type="ECO:0000256" key="1">
    <source>
        <dbReference type="ARBA" id="ARBA00004117"/>
    </source>
</evidence>